<keyword evidence="1" id="KW-0472">Membrane</keyword>
<accession>A0AAV4CPL2</accession>
<keyword evidence="1" id="KW-0812">Transmembrane</keyword>
<reference evidence="2 3" key="1">
    <citation type="journal article" date="2021" name="Elife">
        <title>Chloroplast acquisition without the gene transfer in kleptoplastic sea slugs, Plakobranchus ocellatus.</title>
        <authorList>
            <person name="Maeda T."/>
            <person name="Takahashi S."/>
            <person name="Yoshida T."/>
            <person name="Shimamura S."/>
            <person name="Takaki Y."/>
            <person name="Nagai Y."/>
            <person name="Toyoda A."/>
            <person name="Suzuki Y."/>
            <person name="Arimoto A."/>
            <person name="Ishii H."/>
            <person name="Satoh N."/>
            <person name="Nishiyama T."/>
            <person name="Hasebe M."/>
            <person name="Maruyama T."/>
            <person name="Minagawa J."/>
            <person name="Obokata J."/>
            <person name="Shigenobu S."/>
        </authorList>
    </citation>
    <scope>NUCLEOTIDE SEQUENCE [LARGE SCALE GENOMIC DNA]</scope>
</reference>
<evidence type="ECO:0000313" key="2">
    <source>
        <dbReference type="EMBL" id="GFO33842.1"/>
    </source>
</evidence>
<keyword evidence="3" id="KW-1185">Reference proteome</keyword>
<sequence>MVSLVAYAVTVVTADVGGGGFSGGVVVEMMKNKIVRRQHHFAHDNRGVAAQKWQGPLAGLLQVRESHSRGQRLVGFPPQWCNVHTSRPAPYRTAPQSSQPRTENNCPELGPTFRTDLTASSSFVLFPFFVLSSVTFCYIIIKMLKMRIEKEIAIISFCFFRLSFMVTNGNNDNAENDDDDNDTIPYRQKRDRTCKDMPIKRMVRENPTSCRTTMRSGKLEHLITTGKFNGQRAHGRQRSKILGRLFTCLKASGNNATIRATEDRTKGKVMVLFSMYWMR</sequence>
<evidence type="ECO:0000256" key="1">
    <source>
        <dbReference type="SAM" id="Phobius"/>
    </source>
</evidence>
<keyword evidence="1" id="KW-1133">Transmembrane helix</keyword>
<dbReference type="EMBL" id="BLXT01006838">
    <property type="protein sequence ID" value="GFO33842.1"/>
    <property type="molecule type" value="Genomic_DNA"/>
</dbReference>
<dbReference type="Proteomes" id="UP000735302">
    <property type="component" value="Unassembled WGS sequence"/>
</dbReference>
<gene>
    <name evidence="2" type="ORF">PoB_006034700</name>
</gene>
<evidence type="ECO:0000313" key="3">
    <source>
        <dbReference type="Proteomes" id="UP000735302"/>
    </source>
</evidence>
<proteinExistence type="predicted"/>
<comment type="caution">
    <text evidence="2">The sequence shown here is derived from an EMBL/GenBank/DDBJ whole genome shotgun (WGS) entry which is preliminary data.</text>
</comment>
<dbReference type="AlphaFoldDB" id="A0AAV4CPL2"/>
<name>A0AAV4CPL2_9GAST</name>
<feature type="transmembrane region" description="Helical" evidence="1">
    <location>
        <begin position="123"/>
        <end position="141"/>
    </location>
</feature>
<protein>
    <submittedName>
        <fullName evidence="2">Uncharacterized protein</fullName>
    </submittedName>
</protein>
<organism evidence="2 3">
    <name type="scientific">Plakobranchus ocellatus</name>
    <dbReference type="NCBI Taxonomy" id="259542"/>
    <lineage>
        <taxon>Eukaryota</taxon>
        <taxon>Metazoa</taxon>
        <taxon>Spiralia</taxon>
        <taxon>Lophotrochozoa</taxon>
        <taxon>Mollusca</taxon>
        <taxon>Gastropoda</taxon>
        <taxon>Heterobranchia</taxon>
        <taxon>Euthyneura</taxon>
        <taxon>Panpulmonata</taxon>
        <taxon>Sacoglossa</taxon>
        <taxon>Placobranchoidea</taxon>
        <taxon>Plakobranchidae</taxon>
        <taxon>Plakobranchus</taxon>
    </lineage>
</organism>